<gene>
    <name evidence="1" type="ORF">NUH88_19350</name>
</gene>
<organism evidence="1 2">
    <name type="scientific">Nisaea acidiphila</name>
    <dbReference type="NCBI Taxonomy" id="1862145"/>
    <lineage>
        <taxon>Bacteria</taxon>
        <taxon>Pseudomonadati</taxon>
        <taxon>Pseudomonadota</taxon>
        <taxon>Alphaproteobacteria</taxon>
        <taxon>Rhodospirillales</taxon>
        <taxon>Thalassobaculaceae</taxon>
        <taxon>Nisaea</taxon>
    </lineage>
</organism>
<dbReference type="EMBL" id="CP102480">
    <property type="protein sequence ID" value="UUX49542.1"/>
    <property type="molecule type" value="Genomic_DNA"/>
</dbReference>
<dbReference type="Proteomes" id="UP001060336">
    <property type="component" value="Chromosome"/>
</dbReference>
<protein>
    <submittedName>
        <fullName evidence="1">SIR2 family protein</fullName>
    </submittedName>
</protein>
<accession>A0A9J7AQT9</accession>
<reference evidence="1" key="1">
    <citation type="submission" date="2022-08" db="EMBL/GenBank/DDBJ databases">
        <title>Nisaea acidiphila sp. nov., isolated from a marine algal debris and emended description of the genus Nisaea Urios et al. 2008.</title>
        <authorList>
            <person name="Kwon K."/>
        </authorList>
    </citation>
    <scope>NUCLEOTIDE SEQUENCE</scope>
    <source>
        <strain evidence="1">MEBiC11861</strain>
    </source>
</reference>
<keyword evidence="2" id="KW-1185">Reference proteome</keyword>
<dbReference type="RefSeq" id="WP_257768272.1">
    <property type="nucleotide sequence ID" value="NZ_CP102480.1"/>
</dbReference>
<evidence type="ECO:0000313" key="2">
    <source>
        <dbReference type="Proteomes" id="UP001060336"/>
    </source>
</evidence>
<dbReference type="Pfam" id="PF13289">
    <property type="entry name" value="SIR2_2"/>
    <property type="match status" value="1"/>
</dbReference>
<dbReference type="KEGG" id="naci:NUH88_19350"/>
<dbReference type="AlphaFoldDB" id="A0A9J7AQT9"/>
<sequence length="384" mass="44514">MLPKFRLIILGAGFSKPAGFPIADELWKEIRSTALAYRPNERAYKFKKDLDEYIEFYNNADGKAISPDDVNFEKLMRFLDVEHYLGLRGGDTWSSDGNEGTIVTKYLIGKILARHVNSLVSIPDLYLEFARRLQPHDVILTFNYDTLLERALDAVGKPYRLFPKRFDRVSEYAGFGGDDRDEVVVLKMHGSIDWFDRTSFERRVDERKRQKVSPPTDVIFSDEKALNLERVVDGPRFENDPLKNVYRAKNLKALYDKKILFHATPRILAPSATKLLYANGLNNFWEGMRDAGYLNFGMAIIGFSLPDHDEYAKQILYRLVQNYQKNYWNSDEFEQKKSPLAIVDFFRDAASEAKFMERYRFVDWSRAYLSGDGFDAASLDRVFA</sequence>
<proteinExistence type="predicted"/>
<name>A0A9J7AQT9_9PROT</name>
<evidence type="ECO:0000313" key="1">
    <source>
        <dbReference type="EMBL" id="UUX49542.1"/>
    </source>
</evidence>